<organism evidence="3 4">
    <name type="scientific">Basidiobolus ranarum</name>
    <dbReference type="NCBI Taxonomy" id="34480"/>
    <lineage>
        <taxon>Eukaryota</taxon>
        <taxon>Fungi</taxon>
        <taxon>Fungi incertae sedis</taxon>
        <taxon>Zoopagomycota</taxon>
        <taxon>Entomophthoromycotina</taxon>
        <taxon>Basidiobolomycetes</taxon>
        <taxon>Basidiobolales</taxon>
        <taxon>Basidiobolaceae</taxon>
        <taxon>Basidiobolus</taxon>
    </lineage>
</organism>
<dbReference type="EMBL" id="JASJQH010000191">
    <property type="protein sequence ID" value="KAK9766087.1"/>
    <property type="molecule type" value="Genomic_DNA"/>
</dbReference>
<dbReference type="Proteomes" id="UP001479436">
    <property type="component" value="Unassembled WGS sequence"/>
</dbReference>
<comment type="caution">
    <text evidence="3">The sequence shown here is derived from an EMBL/GenBank/DDBJ whole genome shotgun (WGS) entry which is preliminary data.</text>
</comment>
<feature type="compositionally biased region" description="Low complexity" evidence="1">
    <location>
        <begin position="62"/>
        <end position="92"/>
    </location>
</feature>
<evidence type="ECO:0000313" key="4">
    <source>
        <dbReference type="Proteomes" id="UP001479436"/>
    </source>
</evidence>
<evidence type="ECO:0000313" key="3">
    <source>
        <dbReference type="EMBL" id="KAK9766087.1"/>
    </source>
</evidence>
<protein>
    <submittedName>
        <fullName evidence="3">Uncharacterized protein</fullName>
    </submittedName>
</protein>
<keyword evidence="4" id="KW-1185">Reference proteome</keyword>
<feature type="signal peptide" evidence="2">
    <location>
        <begin position="1"/>
        <end position="19"/>
    </location>
</feature>
<name>A0ABR2WX70_9FUNG</name>
<proteinExistence type="predicted"/>
<evidence type="ECO:0000256" key="1">
    <source>
        <dbReference type="SAM" id="MobiDB-lite"/>
    </source>
</evidence>
<reference evidence="3 4" key="1">
    <citation type="submission" date="2023-04" db="EMBL/GenBank/DDBJ databases">
        <title>Genome of Basidiobolus ranarum AG-B5.</title>
        <authorList>
            <person name="Stajich J.E."/>
            <person name="Carter-House D."/>
            <person name="Gryganskyi A."/>
        </authorList>
    </citation>
    <scope>NUCLEOTIDE SEQUENCE [LARGE SCALE GENOMIC DNA]</scope>
    <source>
        <strain evidence="3 4">AG-B5</strain>
    </source>
</reference>
<accession>A0ABR2WX70</accession>
<feature type="chain" id="PRO_5046460059" evidence="2">
    <location>
        <begin position="20"/>
        <end position="215"/>
    </location>
</feature>
<sequence length="215" mass="21624">MKVYALLTLISLSALYVHGQVIASELSVINSAVQPSSNPEPSKPPTADPGTATTPPSPTNVPATPTTQTPSTLPSSPSVSSNSNTNPSATGSRETPGGNTSSKIVDSSVVVIPPVVTFTLPGSNGITAPPMTLSIPSTASGSAVTTLPNSDVVKDVVVTATAKVSGTDAVVLATVRVTGKPMSTNTRNPSFGVKAHTSNVALVGVLALPLLWSFQ</sequence>
<gene>
    <name evidence="3" type="ORF">K7432_005084</name>
</gene>
<evidence type="ECO:0000256" key="2">
    <source>
        <dbReference type="SAM" id="SignalP"/>
    </source>
</evidence>
<keyword evidence="2" id="KW-0732">Signal</keyword>
<feature type="region of interest" description="Disordered" evidence="1">
    <location>
        <begin position="32"/>
        <end position="103"/>
    </location>
</feature>